<reference evidence="1 2" key="1">
    <citation type="journal article" date="2015" name="PLoS ONE">
        <title>Investigation of a Large Collection of Pseudomonas aeruginosa Bacteriophages Collected from a Single Environmental Source in Abidjan, Cote d'Ivoire.</title>
        <authorList>
            <person name="Essoh C."/>
            <person name="Latino L."/>
            <person name="Midoux C."/>
            <person name="Blouin Y."/>
            <person name="Loukou G."/>
            <person name="Nguetta S.P."/>
            <person name="Lathro S."/>
            <person name="Cablanmian A."/>
            <person name="Kouassi A.K."/>
            <person name="Vergnaud G."/>
            <person name="Pourcel C."/>
        </authorList>
    </citation>
    <scope>NUCLEOTIDE SEQUENCE [LARGE SCALE GENOMIC DNA]</scope>
    <source>
        <strain evidence="1">Ab27</strain>
    </source>
</reference>
<dbReference type="Proteomes" id="UP000030228">
    <property type="component" value="Genome"/>
</dbReference>
<dbReference type="EMBL" id="LN610579">
    <property type="protein sequence ID" value="CEF89812.1"/>
    <property type="molecule type" value="Genomic_DNA"/>
</dbReference>
<dbReference type="RefSeq" id="YP_009124329.1">
    <property type="nucleotide sequence ID" value="NC_026586.1"/>
</dbReference>
<proteinExistence type="predicted"/>
<name>A0A0A1IX44_9CAUD</name>
<dbReference type="KEGG" id="vg:23679185"/>
<sequence>MKKEPIRLSSMASARAIDAEFAFRMDEFMARVAKEHEALAARLNAEHLVLWDEIRAVAGLSAADFPNIAMAHDTADGKLYVMDADELERVRQACPCPDCEAARAESMPSQASGGIH</sequence>
<protein>
    <submittedName>
        <fullName evidence="1">Uncharacterized protein</fullName>
    </submittedName>
</protein>
<accession>A0A0A1IX44</accession>
<evidence type="ECO:0000313" key="2">
    <source>
        <dbReference type="Proteomes" id="UP000030228"/>
    </source>
</evidence>
<organism evidence="1 2">
    <name type="scientific">Pseudomonas phage vB_PaeM_PAO1_Ab27</name>
    <dbReference type="NCBI Taxonomy" id="1548907"/>
    <lineage>
        <taxon>Viruses</taxon>
        <taxon>Duplodnaviria</taxon>
        <taxon>Heunggongvirae</taxon>
        <taxon>Uroviricota</taxon>
        <taxon>Caudoviricetes</taxon>
        <taxon>Lindbergviridae</taxon>
        <taxon>Pbunavirus</taxon>
        <taxon>Pbunavirus LS1</taxon>
    </lineage>
</organism>
<evidence type="ECO:0000313" key="1">
    <source>
        <dbReference type="EMBL" id="CEF89812.1"/>
    </source>
</evidence>
<gene>
    <name evidence="1" type="primary">ORF26</name>
</gene>
<dbReference type="GeneID" id="23679185"/>